<dbReference type="RefSeq" id="WP_085726940.1">
    <property type="nucleotide sequence ID" value="NZ_NBYN01000006.1"/>
</dbReference>
<keyword evidence="5 8" id="KW-0413">Isomerase</keyword>
<accession>A0A1X4GIV3</accession>
<comment type="caution">
    <text evidence="9">The sequence shown here is derived from an EMBL/GenBank/DDBJ whole genome shotgun (WGS) entry which is preliminary data.</text>
</comment>
<evidence type="ECO:0000313" key="9">
    <source>
        <dbReference type="EMBL" id="OSO97033.1"/>
    </source>
</evidence>
<comment type="function">
    <text evidence="8">Provides the (R)-glutamate required for cell wall biosynthesis.</text>
</comment>
<dbReference type="PROSITE" id="PS00924">
    <property type="entry name" value="ASP_GLU_RACEMASE_2"/>
    <property type="match status" value="1"/>
</dbReference>
<gene>
    <name evidence="8" type="primary">murI</name>
    <name evidence="9" type="ORF">B7O87_01900</name>
</gene>
<evidence type="ECO:0000256" key="2">
    <source>
        <dbReference type="ARBA" id="ARBA00013090"/>
    </source>
</evidence>
<dbReference type="EMBL" id="NBYN01000006">
    <property type="protein sequence ID" value="OSO97033.1"/>
    <property type="molecule type" value="Genomic_DNA"/>
</dbReference>
<dbReference type="EC" id="5.1.1.3" evidence="2 8"/>
<proteinExistence type="inferred from homology"/>
<dbReference type="AlphaFoldDB" id="A0A1X4GIV3"/>
<evidence type="ECO:0000256" key="8">
    <source>
        <dbReference type="HAMAP-Rule" id="MF_00258"/>
    </source>
</evidence>
<dbReference type="UniPathway" id="UPA00219"/>
<feature type="active site" description="Proton donor/acceptor" evidence="8">
    <location>
        <position position="204"/>
    </location>
</feature>
<comment type="pathway">
    <text evidence="8">Cell wall biogenesis; peptidoglycan biosynthesis.</text>
</comment>
<dbReference type="FunFam" id="3.40.50.1860:FF:000002">
    <property type="entry name" value="Glutamate racemase"/>
    <property type="match status" value="1"/>
</dbReference>
<evidence type="ECO:0000256" key="6">
    <source>
        <dbReference type="ARBA" id="ARBA00023316"/>
    </source>
</evidence>
<dbReference type="PANTHER" id="PTHR21198">
    <property type="entry name" value="GLUTAMATE RACEMASE"/>
    <property type="match status" value="1"/>
</dbReference>
<dbReference type="InterPro" id="IPR001920">
    <property type="entry name" value="Asp/Glu_race"/>
</dbReference>
<dbReference type="GO" id="GO:0009252">
    <property type="term" value="P:peptidoglycan biosynthetic process"/>
    <property type="evidence" value="ECO:0007669"/>
    <property type="project" value="UniProtKB-UniRule"/>
</dbReference>
<feature type="binding site" evidence="8">
    <location>
        <begin position="205"/>
        <end position="206"/>
    </location>
    <ligand>
        <name>substrate</name>
    </ligand>
</feature>
<feature type="binding site" evidence="8">
    <location>
        <begin position="96"/>
        <end position="97"/>
    </location>
    <ligand>
        <name>substrate</name>
    </ligand>
</feature>
<comment type="similarity">
    <text evidence="8">Belongs to the aspartate/glutamate racemases family.</text>
</comment>
<evidence type="ECO:0000256" key="1">
    <source>
        <dbReference type="ARBA" id="ARBA00001602"/>
    </source>
</evidence>
<dbReference type="InterPro" id="IPR015942">
    <property type="entry name" value="Asp/Glu/hydantoin_racemase"/>
</dbReference>
<dbReference type="GO" id="GO:0008360">
    <property type="term" value="P:regulation of cell shape"/>
    <property type="evidence" value="ECO:0007669"/>
    <property type="project" value="UniProtKB-KW"/>
</dbReference>
<dbReference type="PROSITE" id="PS00923">
    <property type="entry name" value="ASP_GLU_RACEMASE_1"/>
    <property type="match status" value="1"/>
</dbReference>
<feature type="binding site" evidence="8">
    <location>
        <begin position="64"/>
        <end position="65"/>
    </location>
    <ligand>
        <name>substrate</name>
    </ligand>
</feature>
<protein>
    <recommendedName>
        <fullName evidence="7 8">Glutamate racemase</fullName>
        <ecNumber evidence="2 8">5.1.1.3</ecNumber>
    </recommendedName>
</protein>
<evidence type="ECO:0000256" key="5">
    <source>
        <dbReference type="ARBA" id="ARBA00023235"/>
    </source>
</evidence>
<dbReference type="PANTHER" id="PTHR21198:SF2">
    <property type="entry name" value="GLUTAMATE RACEMASE"/>
    <property type="match status" value="1"/>
</dbReference>
<comment type="catalytic activity">
    <reaction evidence="1 8">
        <text>L-glutamate = D-glutamate</text>
        <dbReference type="Rhea" id="RHEA:12813"/>
        <dbReference type="ChEBI" id="CHEBI:29985"/>
        <dbReference type="ChEBI" id="CHEBI:29986"/>
        <dbReference type="EC" id="5.1.1.3"/>
    </reaction>
</comment>
<organism evidence="9 10">
    <name type="scientific">Cylindrospermopsis raciborskii CENA303</name>
    <dbReference type="NCBI Taxonomy" id="1170769"/>
    <lineage>
        <taxon>Bacteria</taxon>
        <taxon>Bacillati</taxon>
        <taxon>Cyanobacteriota</taxon>
        <taxon>Cyanophyceae</taxon>
        <taxon>Nostocales</taxon>
        <taxon>Aphanizomenonaceae</taxon>
        <taxon>Cylindrospermopsis</taxon>
    </lineage>
</organism>
<evidence type="ECO:0000256" key="4">
    <source>
        <dbReference type="ARBA" id="ARBA00022984"/>
    </source>
</evidence>
<dbReference type="SUPFAM" id="SSF53681">
    <property type="entry name" value="Aspartate/glutamate racemase"/>
    <property type="match status" value="2"/>
</dbReference>
<dbReference type="GO" id="GO:0008881">
    <property type="term" value="F:glutamate racemase activity"/>
    <property type="evidence" value="ECO:0007669"/>
    <property type="project" value="UniProtKB-UniRule"/>
</dbReference>
<keyword evidence="3 8" id="KW-0133">Cell shape</keyword>
<dbReference type="NCBIfam" id="TIGR00067">
    <property type="entry name" value="glut_race"/>
    <property type="match status" value="1"/>
</dbReference>
<dbReference type="InterPro" id="IPR018187">
    <property type="entry name" value="Asp/Glu_racemase_AS_1"/>
</dbReference>
<sequence>MHPYPTFEDNPQISNQFLTLEEIPKSPIGVFDSGVGGLTVLRQVYQQLPNESVIYFGDTAHLPYGIRSQKEILGYVREILNWMEQQGVKMVIMACNTSSALTLETVRLEYKFPILGMISPATKFAVNVGKRIGVIATPATAKSNAYRQAIMELKPNVQVWQVSCPEFVPLIEQNRLHDPYTLAVAKSYLEPLLAQEIDTLIYGCTHYPLLEPIIKTLIPNHIHLVDPAVHVVRVCQRELEILNIKNHLLPMPTRFVVSGSPQQFSQSGTPWLGYTPLVEQVQFCPTVPYSLR</sequence>
<dbReference type="Pfam" id="PF01177">
    <property type="entry name" value="Asp_Glu_race"/>
    <property type="match status" value="1"/>
</dbReference>
<dbReference type="Gene3D" id="3.40.50.1860">
    <property type="match status" value="2"/>
</dbReference>
<feature type="binding site" evidence="8">
    <location>
        <begin position="32"/>
        <end position="33"/>
    </location>
    <ligand>
        <name>substrate</name>
    </ligand>
</feature>
<evidence type="ECO:0000313" key="10">
    <source>
        <dbReference type="Proteomes" id="UP000192997"/>
    </source>
</evidence>
<dbReference type="GO" id="GO:0071555">
    <property type="term" value="P:cell wall organization"/>
    <property type="evidence" value="ECO:0007669"/>
    <property type="project" value="UniProtKB-KW"/>
</dbReference>
<dbReference type="Proteomes" id="UP000192997">
    <property type="component" value="Unassembled WGS sequence"/>
</dbReference>
<feature type="active site" description="Proton donor/acceptor" evidence="8">
    <location>
        <position position="95"/>
    </location>
</feature>
<dbReference type="InterPro" id="IPR004391">
    <property type="entry name" value="Glu_race"/>
</dbReference>
<dbReference type="HAMAP" id="MF_00258">
    <property type="entry name" value="Glu_racemase"/>
    <property type="match status" value="1"/>
</dbReference>
<dbReference type="InterPro" id="IPR033134">
    <property type="entry name" value="Asp/Glu_racemase_AS_2"/>
</dbReference>
<evidence type="ECO:0000256" key="3">
    <source>
        <dbReference type="ARBA" id="ARBA00022960"/>
    </source>
</evidence>
<reference evidence="10" key="1">
    <citation type="submission" date="2017-04" db="EMBL/GenBank/DDBJ databases">
        <authorList>
            <person name="Abreu V.A."/>
            <person name="Popin R.V."/>
            <person name="Rigonato J."/>
            <person name="Andreote A.P."/>
            <person name="Schaker P.C."/>
            <person name="Hoff-Risseti C."/>
            <person name="Alvarenga D.O."/>
            <person name="Varani A.M."/>
            <person name="Fiore M.F."/>
        </authorList>
    </citation>
    <scope>NUCLEOTIDE SEQUENCE [LARGE SCALE GENOMIC DNA]</scope>
    <source>
        <strain evidence="10">CENA303</strain>
    </source>
</reference>
<evidence type="ECO:0000256" key="7">
    <source>
        <dbReference type="ARBA" id="ARBA00070053"/>
    </source>
</evidence>
<keyword evidence="6 8" id="KW-0961">Cell wall biogenesis/degradation</keyword>
<name>A0A1X4GIV3_9CYAN</name>
<keyword evidence="4 8" id="KW-0573">Peptidoglycan synthesis</keyword>